<evidence type="ECO:0000313" key="2">
    <source>
        <dbReference type="EMBL" id="MBB6262284.1"/>
    </source>
</evidence>
<sequence>MQKKLLAAALLATISSTHAFAADAITVDNQPAEDVVLPAPKNWSLQITPYMWASGLKGNISPFKRAPSIEVEKSFSDIVKDLNFGGFVDFRGRYEDFILAGDLMYINTTDVENIGKLPVIGNVQGLSATVDSAQFTATLKGGYRIYNDETVSLDLLGGVRIWHISNDVTIRYNHFSESHKESFSWVDPIIGFRAFVNFTPDLSLQVQGDGGGFDVGSKKTWQGLATLNYTFTEHLSASVGYKYLRVDYSSGGHTYDTTLKGPVLGVTYRF</sequence>
<feature type="signal peptide" evidence="1">
    <location>
        <begin position="1"/>
        <end position="21"/>
    </location>
</feature>
<dbReference type="RefSeq" id="WP_246431349.1">
    <property type="nucleotide sequence ID" value="NZ_JACIIU010000022.1"/>
</dbReference>
<reference evidence="2 3" key="1">
    <citation type="submission" date="2020-08" db="EMBL/GenBank/DDBJ databases">
        <title>Genomic Encyclopedia of Type Strains, Phase IV (KMG-IV): sequencing the most valuable type-strain genomes for metagenomic binning, comparative biology and taxonomic classification.</title>
        <authorList>
            <person name="Goeker M."/>
        </authorList>
    </citation>
    <scope>NUCLEOTIDE SEQUENCE [LARGE SCALE GENOMIC DNA]</scope>
    <source>
        <strain evidence="2 3">DSM 22336</strain>
    </source>
</reference>
<comment type="caution">
    <text evidence="2">The sequence shown here is derived from an EMBL/GenBank/DDBJ whole genome shotgun (WGS) entry which is preliminary data.</text>
</comment>
<organism evidence="2 3">
    <name type="scientific">Paenochrobactrum gallinarii</name>
    <dbReference type="NCBI Taxonomy" id="643673"/>
    <lineage>
        <taxon>Bacteria</taxon>
        <taxon>Pseudomonadati</taxon>
        <taxon>Pseudomonadota</taxon>
        <taxon>Alphaproteobacteria</taxon>
        <taxon>Hyphomicrobiales</taxon>
        <taxon>Brucellaceae</taxon>
        <taxon>Paenochrobactrum</taxon>
    </lineage>
</organism>
<name>A0A841M9R7_9HYPH</name>
<dbReference type="AlphaFoldDB" id="A0A841M9R7"/>
<dbReference type="Proteomes" id="UP000555393">
    <property type="component" value="Unassembled WGS sequence"/>
</dbReference>
<feature type="chain" id="PRO_5032282322" evidence="1">
    <location>
        <begin position="22"/>
        <end position="270"/>
    </location>
</feature>
<proteinExistence type="predicted"/>
<keyword evidence="3" id="KW-1185">Reference proteome</keyword>
<dbReference type="SUPFAM" id="SSF56925">
    <property type="entry name" value="OMPA-like"/>
    <property type="match status" value="1"/>
</dbReference>
<evidence type="ECO:0000313" key="3">
    <source>
        <dbReference type="Proteomes" id="UP000555393"/>
    </source>
</evidence>
<dbReference type="Gene3D" id="2.40.160.20">
    <property type="match status" value="1"/>
</dbReference>
<dbReference type="EMBL" id="JACIIU010000022">
    <property type="protein sequence ID" value="MBB6262284.1"/>
    <property type="molecule type" value="Genomic_DNA"/>
</dbReference>
<dbReference type="InterPro" id="IPR011250">
    <property type="entry name" value="OMP/PagP_B-barrel"/>
</dbReference>
<protein>
    <submittedName>
        <fullName evidence="2">Opacity protein-like surface antigen</fullName>
    </submittedName>
</protein>
<accession>A0A841M9R7</accession>
<keyword evidence="1" id="KW-0732">Signal</keyword>
<gene>
    <name evidence="2" type="ORF">FHS77_002856</name>
</gene>
<evidence type="ECO:0000256" key="1">
    <source>
        <dbReference type="SAM" id="SignalP"/>
    </source>
</evidence>